<accession>A0ABW3Z7A9</accession>
<proteinExistence type="predicted"/>
<evidence type="ECO:0000259" key="1">
    <source>
        <dbReference type="Pfam" id="PF00117"/>
    </source>
</evidence>
<dbReference type="InterPro" id="IPR044992">
    <property type="entry name" value="ChyE-like"/>
</dbReference>
<name>A0ABW3Z7A9_9HYPH</name>
<dbReference type="RefSeq" id="WP_378775397.1">
    <property type="nucleotide sequence ID" value="NZ_JBHTMX010000066.1"/>
</dbReference>
<evidence type="ECO:0000313" key="2">
    <source>
        <dbReference type="EMBL" id="MFD1332171.1"/>
    </source>
</evidence>
<reference evidence="3" key="1">
    <citation type="journal article" date="2019" name="Int. J. Syst. Evol. Microbiol.">
        <title>The Global Catalogue of Microorganisms (GCM) 10K type strain sequencing project: providing services to taxonomists for standard genome sequencing and annotation.</title>
        <authorList>
            <consortium name="The Broad Institute Genomics Platform"/>
            <consortium name="The Broad Institute Genome Sequencing Center for Infectious Disease"/>
            <person name="Wu L."/>
            <person name="Ma J."/>
        </authorList>
    </citation>
    <scope>NUCLEOTIDE SEQUENCE [LARGE SCALE GENOMIC DNA]</scope>
    <source>
        <strain evidence="3">CCUG 61696</strain>
    </source>
</reference>
<keyword evidence="2" id="KW-0315">Glutamine amidotransferase</keyword>
<dbReference type="Proteomes" id="UP001597171">
    <property type="component" value="Unassembled WGS sequence"/>
</dbReference>
<evidence type="ECO:0000313" key="3">
    <source>
        <dbReference type="Proteomes" id="UP001597171"/>
    </source>
</evidence>
<protein>
    <submittedName>
        <fullName evidence="2">Type 1 glutamine amidotransferase</fullName>
    </submittedName>
</protein>
<organism evidence="2 3">
    <name type="scientific">Methylopila musalis</name>
    <dbReference type="NCBI Taxonomy" id="1134781"/>
    <lineage>
        <taxon>Bacteria</taxon>
        <taxon>Pseudomonadati</taxon>
        <taxon>Pseudomonadota</taxon>
        <taxon>Alphaproteobacteria</taxon>
        <taxon>Hyphomicrobiales</taxon>
        <taxon>Methylopilaceae</taxon>
        <taxon>Methylopila</taxon>
    </lineage>
</organism>
<sequence length="243" mass="26229">MKIIVFQHLAVEHPGVFREFWAEAGHDWRAVELDEGEPIPDLDGYDLMAVMGGPMDVWQEAEHPWLVAEKAAIAGWVRSGRPYLGVCLGHQLLASALGGEVGLMARPEVGITTVELTPEGAADPVFAGLGPRIETLQWHGAEVARPPEGAVALAGNAACPVQALRWGERAYGVQFHLEITDTTVDEWAAIPEYAASLRAALGEEGARALEDETRRKLPDFRAVAARFDRNVAALIAASTAPIR</sequence>
<dbReference type="SUPFAM" id="SSF52317">
    <property type="entry name" value="Class I glutamine amidotransferase-like"/>
    <property type="match status" value="1"/>
</dbReference>
<dbReference type="InterPro" id="IPR017926">
    <property type="entry name" value="GATASE"/>
</dbReference>
<dbReference type="Pfam" id="PF00117">
    <property type="entry name" value="GATase"/>
    <property type="match status" value="1"/>
</dbReference>
<gene>
    <name evidence="2" type="ORF">ACFQ4O_09195</name>
</gene>
<dbReference type="Gene3D" id="3.40.50.880">
    <property type="match status" value="1"/>
</dbReference>
<dbReference type="PROSITE" id="PS51273">
    <property type="entry name" value="GATASE_TYPE_1"/>
    <property type="match status" value="1"/>
</dbReference>
<dbReference type="PANTHER" id="PTHR42695:SF5">
    <property type="entry name" value="GLUTAMINE AMIDOTRANSFERASE YLR126C-RELATED"/>
    <property type="match status" value="1"/>
</dbReference>
<keyword evidence="3" id="KW-1185">Reference proteome</keyword>
<dbReference type="InterPro" id="IPR029062">
    <property type="entry name" value="Class_I_gatase-like"/>
</dbReference>
<dbReference type="PANTHER" id="PTHR42695">
    <property type="entry name" value="GLUTAMINE AMIDOTRANSFERASE YLR126C-RELATED"/>
    <property type="match status" value="1"/>
</dbReference>
<dbReference type="EMBL" id="JBHTMX010000066">
    <property type="protein sequence ID" value="MFD1332171.1"/>
    <property type="molecule type" value="Genomic_DNA"/>
</dbReference>
<comment type="caution">
    <text evidence="2">The sequence shown here is derived from an EMBL/GenBank/DDBJ whole genome shotgun (WGS) entry which is preliminary data.</text>
</comment>
<dbReference type="CDD" id="cd01741">
    <property type="entry name" value="GATase1_1"/>
    <property type="match status" value="1"/>
</dbReference>
<feature type="domain" description="Glutamine amidotransferase" evidence="1">
    <location>
        <begin position="41"/>
        <end position="184"/>
    </location>
</feature>